<feature type="compositionally biased region" description="Polar residues" evidence="1">
    <location>
        <begin position="100"/>
        <end position="116"/>
    </location>
</feature>
<comment type="caution">
    <text evidence="3">The sequence shown here is derived from an EMBL/GenBank/DDBJ whole genome shotgun (WGS) entry which is preliminary data.</text>
</comment>
<feature type="compositionally biased region" description="Low complexity" evidence="1">
    <location>
        <begin position="78"/>
        <end position="99"/>
    </location>
</feature>
<protein>
    <submittedName>
        <fullName evidence="3">Eukaryotic translation initiation factor 4 gamma 1</fullName>
    </submittedName>
</protein>
<dbReference type="PANTHER" id="PTHR23253">
    <property type="entry name" value="EUKARYOTIC TRANSLATION INITIATION FACTOR 4 GAMMA"/>
    <property type="match status" value="1"/>
</dbReference>
<keyword evidence="4" id="KW-1185">Reference proteome</keyword>
<keyword evidence="3" id="KW-0396">Initiation factor</keyword>
<reference evidence="3 4" key="1">
    <citation type="submission" date="2019-04" db="EMBL/GenBank/DDBJ databases">
        <title>Chromosome genome assembly for Takifugu flavidus.</title>
        <authorList>
            <person name="Xiao S."/>
        </authorList>
    </citation>
    <scope>NUCLEOTIDE SEQUENCE [LARGE SCALE GENOMIC DNA]</scope>
    <source>
        <strain evidence="3">HTHZ2018</strain>
        <tissue evidence="3">Muscle</tissue>
    </source>
</reference>
<keyword evidence="3" id="KW-0648">Protein biosynthesis</keyword>
<organism evidence="3 4">
    <name type="scientific">Takifugu flavidus</name>
    <name type="common">sansaifugu</name>
    <dbReference type="NCBI Taxonomy" id="433684"/>
    <lineage>
        <taxon>Eukaryota</taxon>
        <taxon>Metazoa</taxon>
        <taxon>Chordata</taxon>
        <taxon>Craniata</taxon>
        <taxon>Vertebrata</taxon>
        <taxon>Euteleostomi</taxon>
        <taxon>Actinopterygii</taxon>
        <taxon>Neopterygii</taxon>
        <taxon>Teleostei</taxon>
        <taxon>Neoteleostei</taxon>
        <taxon>Acanthomorphata</taxon>
        <taxon>Eupercaria</taxon>
        <taxon>Tetraodontiformes</taxon>
        <taxon>Tetradontoidea</taxon>
        <taxon>Tetraodontidae</taxon>
        <taxon>Takifugu</taxon>
    </lineage>
</organism>
<dbReference type="EMBL" id="RHFK02000071">
    <property type="protein sequence ID" value="TWW54835.1"/>
    <property type="molecule type" value="Genomic_DNA"/>
</dbReference>
<gene>
    <name evidence="3" type="ORF">D4764_0287160</name>
</gene>
<evidence type="ECO:0000313" key="4">
    <source>
        <dbReference type="Proteomes" id="UP000324091"/>
    </source>
</evidence>
<feature type="domain" description="MIF4G" evidence="2">
    <location>
        <begin position="187"/>
        <end position="404"/>
    </location>
</feature>
<dbReference type="SMART" id="SM00543">
    <property type="entry name" value="MIF4G"/>
    <property type="match status" value="2"/>
</dbReference>
<accession>A0A5C6MJQ5</accession>
<dbReference type="Pfam" id="PF02854">
    <property type="entry name" value="MIF4G"/>
    <property type="match status" value="3"/>
</dbReference>
<dbReference type="InterPro" id="IPR003890">
    <property type="entry name" value="MIF4G-like_typ-3"/>
</dbReference>
<dbReference type="Gene3D" id="1.25.40.180">
    <property type="match status" value="4"/>
</dbReference>
<dbReference type="CDD" id="cd11559">
    <property type="entry name" value="W2_eIF4G1_like"/>
    <property type="match status" value="1"/>
</dbReference>
<evidence type="ECO:0000313" key="3">
    <source>
        <dbReference type="EMBL" id="TWW54835.1"/>
    </source>
</evidence>
<feature type="compositionally biased region" description="Basic and acidic residues" evidence="1">
    <location>
        <begin position="872"/>
        <end position="883"/>
    </location>
</feature>
<dbReference type="AlphaFoldDB" id="A0A5C6MJQ5"/>
<feature type="compositionally biased region" description="Basic and acidic residues" evidence="1">
    <location>
        <begin position="445"/>
        <end position="456"/>
    </location>
</feature>
<name>A0A5C6MJQ5_9TELE</name>
<feature type="region of interest" description="Disordered" evidence="1">
    <location>
        <begin position="870"/>
        <end position="899"/>
    </location>
</feature>
<dbReference type="GO" id="GO:0003729">
    <property type="term" value="F:mRNA binding"/>
    <property type="evidence" value="ECO:0007669"/>
    <property type="project" value="TreeGrafter"/>
</dbReference>
<feature type="domain" description="MIF4G" evidence="2">
    <location>
        <begin position="661"/>
        <end position="831"/>
    </location>
</feature>
<sequence length="1111" mass="127122">MQDDFDTISLFRQTGQALQDMHPDSEETAQLIEEHDVVKDDLSDLPEDPTVVLEPSLAPTATVTTSVVSSPAPWTPTITITAPKPSTPVAPSTTTPRSSMAANPSALHTSTPATTSVAADEDVVVDDKNRPGYQHVDSLGKYLVELQEQTVLFLNPQQTDTIISLWQNLHDYDKQQTPTMTTNIYQAGQVPSIRSPQRGGEGNGRTAGATEKVDELNIDTEETLNAVVELIVNKALSEQSYSATYAKMCHHLKGLMVSSQSSNDFVLFHKRLLTRCQMEFQNCGLLTQKEKDVSVQEDLEQTRHKTRVRLLGTVRFIGELFKLKMIWEPIIHTCIGKLLQDECEDSLECVCKLLSTVGKDLDTGTERPKLDSYCSNICNLLKEQKMSSRIKFMLQDVVALRKNNWVPRRKDEGPKTIQQLHQEVKQAEEREQLQLKKAIPGKFNQDSRRNCEGDRKQRYHRGSSSTFRSPEKYEYRSMRNTWRPKEREPVVYLDEQKINRGTQIKVNKITVEHKTTPKGGSSKPLSELFAKEEAPVNGGMVDCNEEEVYQALKRLLQNNSVNDQLEEWIQVVDDKNRPGYQHVDSLGEYLVELQEQTVLFLNPQQTDTIISLWQNLHDYDKQQTPTMTTNIYQAGQVPSIRSPQRGGEGNGRTAGATEKVIRTFRGILNKLTPEMFESLMKQVDELNIDTEETLNAVVELIVNKALSEQSYSATYAKMCHHLKGDLEQTRHKTRVRLLGTVRFIGELFKLKMIWEPIIHTCIGKLLQDECEDSLECVCKLLSTVGKDLDTGTERPKLDSYCSNICNLLKEQKMSSRIKFMLQDVVALRKNNWVPRRKDEGPKTIQQLHQEVKQAEEREQLQLKKAIPGKFNQDSRRNCEGDRKQRYHRGSSSTFRSPEKYEYRSMRNTWRPKEREPVVYLDEQKINRGTQIKVNKITVEHKTTPKGGSSKPLSELFAKEEAPVNGGMVDCNEEEVYQALKRLLQNNSVNDQLEEWIQNTLNNRQRSSDGFVRALMRAVCQSVIVDCGVYTLNTYELLDRASLLKRFIKDDHQQLVVHIDQPDGLLRMFFDVLWDEEVIQDETFFKWRSSSVNVTSVTNFFKWLQEANRGIN</sequence>
<dbReference type="GO" id="GO:0016281">
    <property type="term" value="C:eukaryotic translation initiation factor 4F complex"/>
    <property type="evidence" value="ECO:0007669"/>
    <property type="project" value="TreeGrafter"/>
</dbReference>
<dbReference type="SUPFAM" id="SSF48371">
    <property type="entry name" value="ARM repeat"/>
    <property type="match status" value="3"/>
</dbReference>
<feature type="region of interest" description="Disordered" evidence="1">
    <location>
        <begin position="78"/>
        <end position="120"/>
    </location>
</feature>
<feature type="region of interest" description="Disordered" evidence="1">
    <location>
        <begin position="443"/>
        <end position="472"/>
    </location>
</feature>
<evidence type="ECO:0000259" key="2">
    <source>
        <dbReference type="SMART" id="SM00543"/>
    </source>
</evidence>
<evidence type="ECO:0000256" key="1">
    <source>
        <dbReference type="SAM" id="MobiDB-lite"/>
    </source>
</evidence>
<dbReference type="GO" id="GO:0003743">
    <property type="term" value="F:translation initiation factor activity"/>
    <property type="evidence" value="ECO:0007669"/>
    <property type="project" value="UniProtKB-KW"/>
</dbReference>
<dbReference type="Proteomes" id="UP000324091">
    <property type="component" value="Unassembled WGS sequence"/>
</dbReference>
<proteinExistence type="predicted"/>
<dbReference type="PANTHER" id="PTHR23253:SF78">
    <property type="entry name" value="EUKARYOTIC TRANSLATION INITIATION FACTOR 4G1, ISOFORM B-RELATED"/>
    <property type="match status" value="1"/>
</dbReference>
<dbReference type="InterPro" id="IPR016024">
    <property type="entry name" value="ARM-type_fold"/>
</dbReference>